<sequence>MSTPSTACVIANASRLNFDGAIDFSSIVRACGGDADAVEIRGVDATPSADAIAAMCVGRKILITKEVFVDVEKLPRTIEMIAEAGTGYNNIDIERARELGITVTNVPSYSSDAVAQLVITFVLASSVELCEQYGALRRDDRDGFREDFGGLPKMFELRGRSIGLVGGTGGIGSRVAELARALGMKVLVFSRSAQTCEEYEATTFDELMKRSDFISVHCPLMPSTRGLIDARAISLMKPTAKIINTARGAIINERDLIEALKAKKIAGACLDVQEVEPPASTSELYTLENVYMTPHIGWKRVETRQRLVDCVAENIHAFISGSPINVVEPLEKKSEASGAPVERFTRASSRIHFPSRSRIAHDVHHRHFVVN</sequence>
<dbReference type="AlphaFoldDB" id="A0A1Y5I707"/>
<evidence type="ECO:0000313" key="7">
    <source>
        <dbReference type="EMBL" id="OUS45340.1"/>
    </source>
</evidence>
<dbReference type="GO" id="GO:0016616">
    <property type="term" value="F:oxidoreductase activity, acting on the CH-OH group of donors, NAD or NADP as acceptor"/>
    <property type="evidence" value="ECO:0007669"/>
    <property type="project" value="InterPro"/>
</dbReference>
<name>A0A1Y5I707_OSTTA</name>
<comment type="similarity">
    <text evidence="1 4">Belongs to the D-isomer specific 2-hydroxyacid dehydrogenase family.</text>
</comment>
<dbReference type="Proteomes" id="UP000195557">
    <property type="component" value="Unassembled WGS sequence"/>
</dbReference>
<dbReference type="Pfam" id="PF02826">
    <property type="entry name" value="2-Hacid_dh_C"/>
    <property type="match status" value="1"/>
</dbReference>
<dbReference type="Gene3D" id="3.40.50.720">
    <property type="entry name" value="NAD(P)-binding Rossmann-like Domain"/>
    <property type="match status" value="2"/>
</dbReference>
<dbReference type="SUPFAM" id="SSF52283">
    <property type="entry name" value="Formate/glycerate dehydrogenase catalytic domain-like"/>
    <property type="match status" value="1"/>
</dbReference>
<dbReference type="eggNOG" id="KOG0068">
    <property type="taxonomic scope" value="Eukaryota"/>
</dbReference>
<evidence type="ECO:0000256" key="3">
    <source>
        <dbReference type="ARBA" id="ARBA00023027"/>
    </source>
</evidence>
<organism evidence="7">
    <name type="scientific">Ostreococcus tauri</name>
    <name type="common">Marine green alga</name>
    <dbReference type="NCBI Taxonomy" id="70448"/>
    <lineage>
        <taxon>Eukaryota</taxon>
        <taxon>Viridiplantae</taxon>
        <taxon>Chlorophyta</taxon>
        <taxon>Mamiellophyceae</taxon>
        <taxon>Mamiellales</taxon>
        <taxon>Bathycoccaceae</taxon>
        <taxon>Ostreococcus</taxon>
    </lineage>
</organism>
<dbReference type="GO" id="GO:0051287">
    <property type="term" value="F:NAD binding"/>
    <property type="evidence" value="ECO:0007669"/>
    <property type="project" value="InterPro"/>
</dbReference>
<keyword evidence="3" id="KW-0520">NAD</keyword>
<evidence type="ECO:0000256" key="2">
    <source>
        <dbReference type="ARBA" id="ARBA00023002"/>
    </source>
</evidence>
<protein>
    <submittedName>
        <fullName evidence="7">D-isomer specific 2-hydroxyacid dehydrogenase</fullName>
    </submittedName>
</protein>
<evidence type="ECO:0000256" key="1">
    <source>
        <dbReference type="ARBA" id="ARBA00005854"/>
    </source>
</evidence>
<dbReference type="InterPro" id="IPR006139">
    <property type="entry name" value="D-isomer_2_OHA_DH_cat_dom"/>
</dbReference>
<dbReference type="SUPFAM" id="SSF51735">
    <property type="entry name" value="NAD(P)-binding Rossmann-fold domains"/>
    <property type="match status" value="1"/>
</dbReference>
<accession>A0A1Y5I707</accession>
<proteinExistence type="inferred from homology"/>
<dbReference type="InterPro" id="IPR050418">
    <property type="entry name" value="D-iso_2-hydroxyacid_DH_PdxB"/>
</dbReference>
<dbReference type="PANTHER" id="PTHR43761">
    <property type="entry name" value="D-ISOMER SPECIFIC 2-HYDROXYACID DEHYDROGENASE FAMILY PROTEIN (AFU_ORTHOLOGUE AFUA_1G13630)"/>
    <property type="match status" value="1"/>
</dbReference>
<keyword evidence="2 4" id="KW-0560">Oxidoreductase</keyword>
<gene>
    <name evidence="7" type="ORF">BE221DRAFT_206383</name>
</gene>
<dbReference type="EMBL" id="KZ155790">
    <property type="protein sequence ID" value="OUS45340.1"/>
    <property type="molecule type" value="Genomic_DNA"/>
</dbReference>
<dbReference type="Pfam" id="PF00389">
    <property type="entry name" value="2-Hacid_dh"/>
    <property type="match status" value="1"/>
</dbReference>
<evidence type="ECO:0000259" key="5">
    <source>
        <dbReference type="Pfam" id="PF00389"/>
    </source>
</evidence>
<feature type="domain" description="D-isomer specific 2-hydroxyacid dehydrogenase catalytic" evidence="5">
    <location>
        <begin position="52"/>
        <end position="327"/>
    </location>
</feature>
<feature type="domain" description="D-isomer specific 2-hydroxyacid dehydrogenase NAD-binding" evidence="6">
    <location>
        <begin position="153"/>
        <end position="297"/>
    </location>
</feature>
<reference evidence="7" key="1">
    <citation type="submission" date="2017-04" db="EMBL/GenBank/DDBJ databases">
        <title>Population genomics of picophytoplankton unveils novel chromosome hypervariability.</title>
        <authorList>
            <consortium name="DOE Joint Genome Institute"/>
            <person name="Blanc-Mathieu R."/>
            <person name="Krasovec M."/>
            <person name="Hebrard M."/>
            <person name="Yau S."/>
            <person name="Desgranges E."/>
            <person name="Martin J."/>
            <person name="Schackwitz W."/>
            <person name="Kuo A."/>
            <person name="Salin G."/>
            <person name="Donnadieu C."/>
            <person name="Desdevises Y."/>
            <person name="Sanchez-Ferandin S."/>
            <person name="Moreau H."/>
            <person name="Rivals E."/>
            <person name="Grigoriev I.V."/>
            <person name="Grimsley N."/>
            <person name="Eyre-Walker A."/>
            <person name="Piganeau G."/>
        </authorList>
    </citation>
    <scope>NUCLEOTIDE SEQUENCE [LARGE SCALE GENOMIC DNA]</scope>
    <source>
        <strain evidence="7">RCC 1115</strain>
    </source>
</reference>
<evidence type="ECO:0000259" key="6">
    <source>
        <dbReference type="Pfam" id="PF02826"/>
    </source>
</evidence>
<dbReference type="PANTHER" id="PTHR43761:SF1">
    <property type="entry name" value="D-ISOMER SPECIFIC 2-HYDROXYACID DEHYDROGENASE CATALYTIC DOMAIN-CONTAINING PROTEIN-RELATED"/>
    <property type="match status" value="1"/>
</dbReference>
<dbReference type="InterPro" id="IPR036291">
    <property type="entry name" value="NAD(P)-bd_dom_sf"/>
</dbReference>
<evidence type="ECO:0000256" key="4">
    <source>
        <dbReference type="RuleBase" id="RU003719"/>
    </source>
</evidence>
<dbReference type="InterPro" id="IPR006140">
    <property type="entry name" value="D-isomer_DH_NAD-bd"/>
</dbReference>